<proteinExistence type="predicted"/>
<reference evidence="1 2" key="1">
    <citation type="journal article" date="2024" name="Nat. Commun.">
        <title>Phylogenomics reveals the evolutionary origins of lichenization in chlorophyte algae.</title>
        <authorList>
            <person name="Puginier C."/>
            <person name="Libourel C."/>
            <person name="Otte J."/>
            <person name="Skaloud P."/>
            <person name="Haon M."/>
            <person name="Grisel S."/>
            <person name="Petersen M."/>
            <person name="Berrin J.G."/>
            <person name="Delaux P.M."/>
            <person name="Dal Grande F."/>
            <person name="Keller J."/>
        </authorList>
    </citation>
    <scope>NUCLEOTIDE SEQUENCE [LARGE SCALE GENOMIC DNA]</scope>
    <source>
        <strain evidence="1 2">SAG 2145</strain>
    </source>
</reference>
<gene>
    <name evidence="1" type="ORF">WJX74_006474</name>
</gene>
<keyword evidence="2" id="KW-1185">Reference proteome</keyword>
<protein>
    <submittedName>
        <fullName evidence="1">Uncharacterized protein</fullName>
    </submittedName>
</protein>
<accession>A0AAW1RSV4</accession>
<dbReference type="EMBL" id="JALJOS010000007">
    <property type="protein sequence ID" value="KAK9836707.1"/>
    <property type="molecule type" value="Genomic_DNA"/>
</dbReference>
<dbReference type="AlphaFoldDB" id="A0AAW1RSV4"/>
<evidence type="ECO:0000313" key="1">
    <source>
        <dbReference type="EMBL" id="KAK9836707.1"/>
    </source>
</evidence>
<comment type="caution">
    <text evidence="1">The sequence shown here is derived from an EMBL/GenBank/DDBJ whole genome shotgun (WGS) entry which is preliminary data.</text>
</comment>
<organism evidence="1 2">
    <name type="scientific">Apatococcus lobatus</name>
    <dbReference type="NCBI Taxonomy" id="904363"/>
    <lineage>
        <taxon>Eukaryota</taxon>
        <taxon>Viridiplantae</taxon>
        <taxon>Chlorophyta</taxon>
        <taxon>core chlorophytes</taxon>
        <taxon>Trebouxiophyceae</taxon>
        <taxon>Chlorellales</taxon>
        <taxon>Chlorellaceae</taxon>
        <taxon>Apatococcus</taxon>
    </lineage>
</organism>
<evidence type="ECO:0000313" key="2">
    <source>
        <dbReference type="Proteomes" id="UP001438707"/>
    </source>
</evidence>
<dbReference type="Proteomes" id="UP001438707">
    <property type="component" value="Unassembled WGS sequence"/>
</dbReference>
<sequence>MSCRVCGSDASTPSFASSRALEPIPRLHTSTHLGSTRFRPIVNMGCTASAPKDTPASYSAKDPEYATTKAYKTDNPDSHTSMAYKPKDTYKGAQRFKRRGGLFGGGLGGGAAGLALSGGGSCGGGGGGGGCGGGGGGGGGGC</sequence>
<name>A0AAW1RSV4_9CHLO</name>